<dbReference type="Proteomes" id="UP000217257">
    <property type="component" value="Chromosome"/>
</dbReference>
<reference evidence="1 2" key="1">
    <citation type="submission" date="2017-06" db="EMBL/GenBank/DDBJ databases">
        <title>Sequencing and comparative analysis of myxobacterial genomes.</title>
        <authorList>
            <person name="Rupp O."/>
            <person name="Goesmann A."/>
            <person name="Sogaard-Andersen L."/>
        </authorList>
    </citation>
    <scope>NUCLEOTIDE SEQUENCE [LARGE SCALE GENOMIC DNA]</scope>
    <source>
        <strain evidence="1 2">DSM 52655</strain>
    </source>
</reference>
<accession>A0A250JCU2</accession>
<sequence length="82" mass="9153">MRIWHYVDEHISFINGTGQAYQFEDYLERMTPSSRPYVSAALGVRGDTTSAQAMALLFRALDETVAPEQSTCSSPGWNCYGV</sequence>
<dbReference type="AlphaFoldDB" id="A0A250JCU2"/>
<gene>
    <name evidence="1" type="ORF">CYFUS_006866</name>
</gene>
<name>A0A250JCU2_9BACT</name>
<proteinExistence type="predicted"/>
<organism evidence="1 2">
    <name type="scientific">Cystobacter fuscus</name>
    <dbReference type="NCBI Taxonomy" id="43"/>
    <lineage>
        <taxon>Bacteria</taxon>
        <taxon>Pseudomonadati</taxon>
        <taxon>Myxococcota</taxon>
        <taxon>Myxococcia</taxon>
        <taxon>Myxococcales</taxon>
        <taxon>Cystobacterineae</taxon>
        <taxon>Archangiaceae</taxon>
        <taxon>Cystobacter</taxon>
    </lineage>
</organism>
<dbReference type="KEGG" id="cfus:CYFUS_006866"/>
<evidence type="ECO:0000313" key="2">
    <source>
        <dbReference type="Proteomes" id="UP000217257"/>
    </source>
</evidence>
<dbReference type="EMBL" id="CP022098">
    <property type="protein sequence ID" value="ATB41400.1"/>
    <property type="molecule type" value="Genomic_DNA"/>
</dbReference>
<protein>
    <submittedName>
        <fullName evidence="1">Uncharacterized protein</fullName>
    </submittedName>
</protein>
<evidence type="ECO:0000313" key="1">
    <source>
        <dbReference type="EMBL" id="ATB41400.1"/>
    </source>
</evidence>